<gene>
    <name evidence="1" type="ORF">Pla110_44000</name>
</gene>
<proteinExistence type="predicted"/>
<dbReference type="Gene3D" id="1.10.3210.10">
    <property type="entry name" value="Hypothetical protein af1432"/>
    <property type="match status" value="1"/>
</dbReference>
<organism evidence="1 2">
    <name type="scientific">Polystyrenella longa</name>
    <dbReference type="NCBI Taxonomy" id="2528007"/>
    <lineage>
        <taxon>Bacteria</taxon>
        <taxon>Pseudomonadati</taxon>
        <taxon>Planctomycetota</taxon>
        <taxon>Planctomycetia</taxon>
        <taxon>Planctomycetales</taxon>
        <taxon>Planctomycetaceae</taxon>
        <taxon>Polystyrenella</taxon>
    </lineage>
</organism>
<evidence type="ECO:0000313" key="1">
    <source>
        <dbReference type="EMBL" id="QDU82639.1"/>
    </source>
</evidence>
<name>A0A518CTT6_9PLAN</name>
<dbReference type="EMBL" id="CP036281">
    <property type="protein sequence ID" value="QDU82639.1"/>
    <property type="molecule type" value="Genomic_DNA"/>
</dbReference>
<dbReference type="Proteomes" id="UP000317178">
    <property type="component" value="Chromosome"/>
</dbReference>
<evidence type="ECO:0000313" key="2">
    <source>
        <dbReference type="Proteomes" id="UP000317178"/>
    </source>
</evidence>
<evidence type="ECO:0008006" key="3">
    <source>
        <dbReference type="Google" id="ProtNLM"/>
    </source>
</evidence>
<protein>
    <recommendedName>
        <fullName evidence="3">HD domain-containing protein</fullName>
    </recommendedName>
</protein>
<dbReference type="AlphaFoldDB" id="A0A518CTT6"/>
<dbReference type="RefSeq" id="WP_144999009.1">
    <property type="nucleotide sequence ID" value="NZ_CP036281.1"/>
</dbReference>
<sequence>MMVTAVDRCHIITRSGHLVDLFHMQPEDIRLEDVAHSLAMKCRFNGHSPEFYSVAQHSVIVSMNSKFPQAALLHDAAEAYLTDMVRPLKRHFPELIEMETRMLQVIAERFDVPYEEIMSEEVREWDDRVLVAEYEDFFGARPPGMEQVERLGVDSIIPLPPKTAKALFLTKADFLGLS</sequence>
<dbReference type="OrthoDB" id="1099791at2"/>
<accession>A0A518CTT6</accession>
<dbReference type="KEGG" id="plon:Pla110_44000"/>
<dbReference type="SUPFAM" id="SSF109604">
    <property type="entry name" value="HD-domain/PDEase-like"/>
    <property type="match status" value="1"/>
</dbReference>
<reference evidence="1 2" key="1">
    <citation type="submission" date="2019-02" db="EMBL/GenBank/DDBJ databases">
        <title>Deep-cultivation of Planctomycetes and their phenomic and genomic characterization uncovers novel biology.</title>
        <authorList>
            <person name="Wiegand S."/>
            <person name="Jogler M."/>
            <person name="Boedeker C."/>
            <person name="Pinto D."/>
            <person name="Vollmers J."/>
            <person name="Rivas-Marin E."/>
            <person name="Kohn T."/>
            <person name="Peeters S.H."/>
            <person name="Heuer A."/>
            <person name="Rast P."/>
            <person name="Oberbeckmann S."/>
            <person name="Bunk B."/>
            <person name="Jeske O."/>
            <person name="Meyerdierks A."/>
            <person name="Storesund J.E."/>
            <person name="Kallscheuer N."/>
            <person name="Luecker S."/>
            <person name="Lage O.M."/>
            <person name="Pohl T."/>
            <person name="Merkel B.J."/>
            <person name="Hornburger P."/>
            <person name="Mueller R.-W."/>
            <person name="Bruemmer F."/>
            <person name="Labrenz M."/>
            <person name="Spormann A.M."/>
            <person name="Op den Camp H."/>
            <person name="Overmann J."/>
            <person name="Amann R."/>
            <person name="Jetten M.S.M."/>
            <person name="Mascher T."/>
            <person name="Medema M.H."/>
            <person name="Devos D.P."/>
            <person name="Kaster A.-K."/>
            <person name="Ovreas L."/>
            <person name="Rohde M."/>
            <person name="Galperin M.Y."/>
            <person name="Jogler C."/>
        </authorList>
    </citation>
    <scope>NUCLEOTIDE SEQUENCE [LARGE SCALE GENOMIC DNA]</scope>
    <source>
        <strain evidence="1 2">Pla110</strain>
    </source>
</reference>
<keyword evidence="2" id="KW-1185">Reference proteome</keyword>